<keyword evidence="2" id="KW-1185">Reference proteome</keyword>
<comment type="caution">
    <text evidence="1">The sequence shown here is derived from an EMBL/GenBank/DDBJ whole genome shotgun (WGS) entry which is preliminary data.</text>
</comment>
<dbReference type="Proteomes" id="UP000260351">
    <property type="component" value="Unassembled WGS sequence"/>
</dbReference>
<accession>A0A3E1K933</accession>
<proteinExistence type="predicted"/>
<sequence>MKTITINVSEPVYAEFRTASKSLGRPTSELIREAMELYRQERLRPRRSLERFQPRSAGRVLIDLASEDDLLDEMLEDHS</sequence>
<protein>
    <recommendedName>
        <fullName evidence="3">Ribbon-helix-helix protein, CopG family</fullName>
    </recommendedName>
</protein>
<dbReference type="EMBL" id="QUZK01000034">
    <property type="protein sequence ID" value="RFF30589.1"/>
    <property type="molecule type" value="Genomic_DNA"/>
</dbReference>
<gene>
    <name evidence="1" type="ORF">DZC52_07625</name>
</gene>
<dbReference type="OrthoDB" id="9553680at2"/>
<organism evidence="1 2">
    <name type="scientific">Wenzhouxiangella sediminis</name>
    <dbReference type="NCBI Taxonomy" id="1792836"/>
    <lineage>
        <taxon>Bacteria</taxon>
        <taxon>Pseudomonadati</taxon>
        <taxon>Pseudomonadota</taxon>
        <taxon>Gammaproteobacteria</taxon>
        <taxon>Chromatiales</taxon>
        <taxon>Wenzhouxiangellaceae</taxon>
        <taxon>Wenzhouxiangella</taxon>
    </lineage>
</organism>
<name>A0A3E1K933_9GAMM</name>
<dbReference type="AlphaFoldDB" id="A0A3E1K933"/>
<dbReference type="RefSeq" id="WP_116650532.1">
    <property type="nucleotide sequence ID" value="NZ_QUZK01000034.1"/>
</dbReference>
<evidence type="ECO:0008006" key="3">
    <source>
        <dbReference type="Google" id="ProtNLM"/>
    </source>
</evidence>
<evidence type="ECO:0000313" key="1">
    <source>
        <dbReference type="EMBL" id="RFF30589.1"/>
    </source>
</evidence>
<evidence type="ECO:0000313" key="2">
    <source>
        <dbReference type="Proteomes" id="UP000260351"/>
    </source>
</evidence>
<reference evidence="1 2" key="1">
    <citation type="submission" date="2018-08" db="EMBL/GenBank/DDBJ databases">
        <title>Wenzhouxiangella salilacus sp. nov., a novel bacterium isolated from a saline lake in Xinjiang Province, China.</title>
        <authorList>
            <person name="Han S."/>
        </authorList>
    </citation>
    <scope>NUCLEOTIDE SEQUENCE [LARGE SCALE GENOMIC DNA]</scope>
    <source>
        <strain evidence="1 2">XDB06</strain>
    </source>
</reference>